<protein>
    <recommendedName>
        <fullName evidence="4">Cytochrome c domain-containing protein</fullName>
    </recommendedName>
</protein>
<comment type="caution">
    <text evidence="2">The sequence shown here is derived from an EMBL/GenBank/DDBJ whole genome shotgun (WGS) entry which is preliminary data.</text>
</comment>
<evidence type="ECO:0000256" key="1">
    <source>
        <dbReference type="SAM" id="SignalP"/>
    </source>
</evidence>
<evidence type="ECO:0000313" key="3">
    <source>
        <dbReference type="Proteomes" id="UP001151234"/>
    </source>
</evidence>
<evidence type="ECO:0000313" key="2">
    <source>
        <dbReference type="EMBL" id="MDA5399686.1"/>
    </source>
</evidence>
<reference evidence="2" key="1">
    <citation type="submission" date="2022-11" db="EMBL/GenBank/DDBJ databases">
        <title>Draft genome sequence of Hoeflea poritis E7-10 and Hoeflea prorocentri PM5-8, separated from scleractinian coral Porites lutea and marine dinoflagellate.</title>
        <authorList>
            <person name="Zhang G."/>
            <person name="Wei Q."/>
            <person name="Cai L."/>
        </authorList>
    </citation>
    <scope>NUCLEOTIDE SEQUENCE</scope>
    <source>
        <strain evidence="2">PM5-8</strain>
    </source>
</reference>
<sequence length="507" mass="55925">MTNILKRSLCLCFPVVSLVMIAAPVSALASSDDERNAHAKQGCVRGEFKDYYLQGEGGDPPADYTGRVFKLSQDYPDKLPPKEDYPWMAIPFENGAPTDPKTYLVELLNYGLEGNVEVDFYVEDNKVRSWYSMPWMDWNSEVAADWPGTDGREFVHGLTHEFDSNPKTLSTLQTRSVDTWSGAYYNDRGAFGIGQVYCDPNSPDPSALNPDPAGLNNFADGSYIIKLLFSTIEESELPTMKDALEWEADIFVETEPAVRNQGPISRYERKVQTVRLLQIDVAVRDDRSVTGWLFGTFAYDGTQTGATVWDRMVPLGLQWGNSPKVTYSQTCDANGNCSQEKLTEQWIDEEALKELTTAPVTLDHLGFGGRLAGPVDNPQASCIGCHQTAGFPPVAILPEFSTLSSILGLDDSKTAGDHQDFRMTFYRNVSAGAVFSDSQLYSSDFSLQLSMSLNNFVSLRCSVDVADKPKICKTLTDWADALRAYVDNVLTFGTPGPGGAPLTPRSD</sequence>
<keyword evidence="1" id="KW-0732">Signal</keyword>
<accession>A0A9X3ZII5</accession>
<dbReference type="AlphaFoldDB" id="A0A9X3ZII5"/>
<proteinExistence type="predicted"/>
<feature type="signal peptide" evidence="1">
    <location>
        <begin position="1"/>
        <end position="22"/>
    </location>
</feature>
<gene>
    <name evidence="2" type="ORF">OQ273_13975</name>
</gene>
<feature type="chain" id="PRO_5040861348" description="Cytochrome c domain-containing protein" evidence="1">
    <location>
        <begin position="23"/>
        <end position="507"/>
    </location>
</feature>
<name>A0A9X3ZII5_9HYPH</name>
<keyword evidence="3" id="KW-1185">Reference proteome</keyword>
<evidence type="ECO:0008006" key="4">
    <source>
        <dbReference type="Google" id="ProtNLM"/>
    </source>
</evidence>
<dbReference type="Proteomes" id="UP001151234">
    <property type="component" value="Unassembled WGS sequence"/>
</dbReference>
<organism evidence="2 3">
    <name type="scientific">Hoeflea prorocentri</name>
    <dbReference type="NCBI Taxonomy" id="1922333"/>
    <lineage>
        <taxon>Bacteria</taxon>
        <taxon>Pseudomonadati</taxon>
        <taxon>Pseudomonadota</taxon>
        <taxon>Alphaproteobacteria</taxon>
        <taxon>Hyphomicrobiales</taxon>
        <taxon>Rhizobiaceae</taxon>
        <taxon>Hoeflea</taxon>
    </lineage>
</organism>
<dbReference type="EMBL" id="JAPJZI010000001">
    <property type="protein sequence ID" value="MDA5399686.1"/>
    <property type="molecule type" value="Genomic_DNA"/>
</dbReference>